<protein>
    <submittedName>
        <fullName evidence="2">Uncharacterized protein</fullName>
    </submittedName>
</protein>
<name>A0A6A5NYB3_LUPAL</name>
<gene>
    <name evidence="2" type="ORF">Lalb_Chr10g0096001</name>
</gene>
<feature type="compositionally biased region" description="Basic and acidic residues" evidence="1">
    <location>
        <begin position="562"/>
        <end position="571"/>
    </location>
</feature>
<dbReference type="SMART" id="SM00185">
    <property type="entry name" value="ARM"/>
    <property type="match status" value="6"/>
</dbReference>
<dbReference type="SUPFAM" id="SSF48371">
    <property type="entry name" value="ARM repeat"/>
    <property type="match status" value="2"/>
</dbReference>
<accession>A0A6A5NYB3</accession>
<feature type="region of interest" description="Disordered" evidence="1">
    <location>
        <begin position="79"/>
        <end position="101"/>
    </location>
</feature>
<dbReference type="Proteomes" id="UP000447434">
    <property type="component" value="Chromosome 10"/>
</dbReference>
<dbReference type="AlphaFoldDB" id="A0A6A5NYB3"/>
<dbReference type="InterPro" id="IPR000225">
    <property type="entry name" value="Armadillo"/>
</dbReference>
<dbReference type="PANTHER" id="PTHR47451">
    <property type="entry name" value="ARM REPEAT SUPERFAMILY PROTEIN"/>
    <property type="match status" value="1"/>
</dbReference>
<dbReference type="EMBL" id="WOCE01000010">
    <property type="protein sequence ID" value="KAE9605315.1"/>
    <property type="molecule type" value="Genomic_DNA"/>
</dbReference>
<reference evidence="3" key="1">
    <citation type="journal article" date="2020" name="Nat. Commun.">
        <title>Genome sequence of the cluster root forming white lupin.</title>
        <authorList>
            <person name="Hufnagel B."/>
            <person name="Marques A."/>
            <person name="Soriano A."/>
            <person name="Marques L."/>
            <person name="Divol F."/>
            <person name="Doumas P."/>
            <person name="Sallet E."/>
            <person name="Mancinotti D."/>
            <person name="Carrere S."/>
            <person name="Marande W."/>
            <person name="Arribat S."/>
            <person name="Keller J."/>
            <person name="Huneau C."/>
            <person name="Blein T."/>
            <person name="Aime D."/>
            <person name="Laguerre M."/>
            <person name="Taylor J."/>
            <person name="Schubert V."/>
            <person name="Nelson M."/>
            <person name="Geu-Flores F."/>
            <person name="Crespi M."/>
            <person name="Gallardo-Guerrero K."/>
            <person name="Delaux P.-M."/>
            <person name="Salse J."/>
            <person name="Berges H."/>
            <person name="Guyot R."/>
            <person name="Gouzy J."/>
            <person name="Peret B."/>
        </authorList>
    </citation>
    <scope>NUCLEOTIDE SEQUENCE [LARGE SCALE GENOMIC DNA]</scope>
    <source>
        <strain evidence="3">cv. Amiga</strain>
    </source>
</reference>
<evidence type="ECO:0000313" key="3">
    <source>
        <dbReference type="Proteomes" id="UP000447434"/>
    </source>
</evidence>
<keyword evidence="3" id="KW-1185">Reference proteome</keyword>
<proteinExistence type="predicted"/>
<evidence type="ECO:0000256" key="1">
    <source>
        <dbReference type="SAM" id="MobiDB-lite"/>
    </source>
</evidence>
<evidence type="ECO:0000313" key="2">
    <source>
        <dbReference type="EMBL" id="KAE9605315.1"/>
    </source>
</evidence>
<dbReference type="InterPro" id="IPR016024">
    <property type="entry name" value="ARM-type_fold"/>
</dbReference>
<feature type="compositionally biased region" description="Polar residues" evidence="1">
    <location>
        <begin position="573"/>
        <end position="585"/>
    </location>
</feature>
<comment type="caution">
    <text evidence="2">The sequence shown here is derived from an EMBL/GenBank/DDBJ whole genome shotgun (WGS) entry which is preliminary data.</text>
</comment>
<organism evidence="2 3">
    <name type="scientific">Lupinus albus</name>
    <name type="common">White lupine</name>
    <name type="synonym">Lupinus termis</name>
    <dbReference type="NCBI Taxonomy" id="3870"/>
    <lineage>
        <taxon>Eukaryota</taxon>
        <taxon>Viridiplantae</taxon>
        <taxon>Streptophyta</taxon>
        <taxon>Embryophyta</taxon>
        <taxon>Tracheophyta</taxon>
        <taxon>Spermatophyta</taxon>
        <taxon>Magnoliopsida</taxon>
        <taxon>eudicotyledons</taxon>
        <taxon>Gunneridae</taxon>
        <taxon>Pentapetalae</taxon>
        <taxon>rosids</taxon>
        <taxon>fabids</taxon>
        <taxon>Fabales</taxon>
        <taxon>Fabaceae</taxon>
        <taxon>Papilionoideae</taxon>
        <taxon>50 kb inversion clade</taxon>
        <taxon>genistoids sensu lato</taxon>
        <taxon>core genistoids</taxon>
        <taxon>Genisteae</taxon>
        <taxon>Lupinus</taxon>
    </lineage>
</organism>
<dbReference type="OrthoDB" id="409644at2759"/>
<sequence length="865" mass="94379">MICDATQIQKNPSLFLQNMLASTILLTPSTSNLNLSHFFTTQSPSSQFHQRNPKTIVTLFSKSISKLVVVARVSSNGHDGAIDATSQQQSSPPPGIDTMNSTSSSLGDGYVALFVRMLGLDHDPLDREQAVDTLWKYSLGGKKCIDTLMQFPGCINLTVNLLRSESNSACEAAAGLLRSLSSVNVYRNHVADSGAIEEISRLLMQPSLAPEVKEQSLSTLWNLSVDEKLCTKIANSDILLLTIKYLDDEDIKVKEAAGGILANLALSRVNHNIMVEAGVIPKLAKFLTSNSEGSKVIKKEARNALLELVKDEYYRILVIEEGLVPVPLVGAAAYKSFTPSLHLWPTLPDGSEIERTSRQPSRFGASELLLGLNINDKNANIEEAKANAIIGRTQQQFLARIGAIEMEEKTIPNSESSNDLRLTLLPWVDGVARLVLILELQDKSAIVRAAESIAGASINEHMRIAFKEAGAVKHLVRLLNCDDNAVQWAVIQALEKLSPSNVVCHVIEGEGVLGPLVSILKCSEPDGTIVEKSLNILARILDPSKEMQLKFYDGPVKGSEKTFDGAKHGDDSTGLSGTEQAASKSNTRNNILDSVFIEHLVQFLKSSSPRVQEKAASVLEYVALIDSTLAPIISVDIESGLNSVFQQKVLKISADMESDVEDQFSEAYIVEFQEAGLAISAASRLMTRLLDSEQFRLKIDSSYFIGLLLEILKSSIPLHNKDWVAACLVKLSSVSGHNTKFNPIDVEVTIHETIPRLIEQIKTSFSLEAQEDAVVELNRIISEGVVDFTGAIISEGAIYPLVKLIQEGSEKGVEASLAILYNLSMDSENHSALVAAGIVPVLRRIVLGNRPQWERALHLLRTLQI</sequence>
<dbReference type="PANTHER" id="PTHR47451:SF1">
    <property type="entry name" value="ARM REPEAT SUPERFAMILY PROTEIN"/>
    <property type="match status" value="1"/>
</dbReference>
<dbReference type="Gene3D" id="1.25.10.10">
    <property type="entry name" value="Leucine-rich Repeat Variant"/>
    <property type="match status" value="3"/>
</dbReference>
<dbReference type="PROSITE" id="PS50176">
    <property type="entry name" value="ARM_REPEAT"/>
    <property type="match status" value="2"/>
</dbReference>
<dbReference type="InterPro" id="IPR011989">
    <property type="entry name" value="ARM-like"/>
</dbReference>
<feature type="region of interest" description="Disordered" evidence="1">
    <location>
        <begin position="562"/>
        <end position="585"/>
    </location>
</feature>